<reference evidence="8 9" key="1">
    <citation type="submission" date="2016-10" db="EMBL/GenBank/DDBJ databases">
        <authorList>
            <person name="de Groot N.N."/>
        </authorList>
    </citation>
    <scope>NUCLEOTIDE SEQUENCE [LARGE SCALE GENOMIC DNA]</scope>
    <source>
        <strain evidence="8 9">EP1-55-1</strain>
    </source>
</reference>
<dbReference type="HAMAP" id="MF_01877">
    <property type="entry name" value="16SrRNA_methyltr_I"/>
    <property type="match status" value="1"/>
</dbReference>
<dbReference type="PANTHER" id="PTHR46111:SF1">
    <property type="entry name" value="RIBOSOMAL RNA SMALL SUBUNIT METHYLTRANSFERASE I"/>
    <property type="match status" value="1"/>
</dbReference>
<dbReference type="PANTHER" id="PTHR46111">
    <property type="entry name" value="RIBOSOMAL RNA SMALL SUBUNIT METHYLTRANSFERASE I"/>
    <property type="match status" value="1"/>
</dbReference>
<dbReference type="InterPro" id="IPR035996">
    <property type="entry name" value="4pyrrol_Methylase_sf"/>
</dbReference>
<dbReference type="GO" id="GO:0005737">
    <property type="term" value="C:cytoplasm"/>
    <property type="evidence" value="ECO:0007669"/>
    <property type="project" value="UniProtKB-SubCell"/>
</dbReference>
<dbReference type="EMBL" id="FOXB01000089">
    <property type="protein sequence ID" value="SFQ02673.1"/>
    <property type="molecule type" value="Genomic_DNA"/>
</dbReference>
<evidence type="ECO:0000256" key="5">
    <source>
        <dbReference type="ARBA" id="ARBA00022691"/>
    </source>
</evidence>
<dbReference type="InterPro" id="IPR018063">
    <property type="entry name" value="SAM_MeTrfase_RsmI_CS"/>
</dbReference>
<comment type="subcellular location">
    <subcellularLocation>
        <location evidence="6">Cytoplasm</location>
    </subcellularLocation>
</comment>
<dbReference type="PIRSF" id="PIRSF005917">
    <property type="entry name" value="MTase_YraL"/>
    <property type="match status" value="1"/>
</dbReference>
<evidence type="ECO:0000256" key="4">
    <source>
        <dbReference type="ARBA" id="ARBA00022679"/>
    </source>
</evidence>
<evidence type="ECO:0000313" key="9">
    <source>
        <dbReference type="Proteomes" id="UP000199227"/>
    </source>
</evidence>
<dbReference type="Pfam" id="PF00590">
    <property type="entry name" value="TP_methylase"/>
    <property type="match status" value="1"/>
</dbReference>
<dbReference type="SUPFAM" id="SSF53790">
    <property type="entry name" value="Tetrapyrrole methylase"/>
    <property type="match status" value="1"/>
</dbReference>
<dbReference type="Gene3D" id="3.30.950.10">
    <property type="entry name" value="Methyltransferase, Cobalt-precorrin-4 Transmethylase, Domain 2"/>
    <property type="match status" value="1"/>
</dbReference>
<dbReference type="CDD" id="cd11648">
    <property type="entry name" value="RsmI"/>
    <property type="match status" value="1"/>
</dbReference>
<protein>
    <recommendedName>
        <fullName evidence="6">Ribosomal RNA small subunit methyltransferase I</fullName>
        <ecNumber evidence="6">2.1.1.198</ecNumber>
    </recommendedName>
    <alternativeName>
        <fullName evidence="6">16S rRNA 2'-O-ribose C1402 methyltransferase</fullName>
    </alternativeName>
    <alternativeName>
        <fullName evidence="6">rRNA (cytidine-2'-O-)-methyltransferase RsmI</fullName>
    </alternativeName>
</protein>
<keyword evidence="1 6" id="KW-0963">Cytoplasm</keyword>
<dbReference type="Proteomes" id="UP000199227">
    <property type="component" value="Unassembled WGS sequence"/>
</dbReference>
<keyword evidence="4 6" id="KW-0808">Transferase</keyword>
<dbReference type="AlphaFoldDB" id="A0A1I5V543"/>
<organism evidence="8 9">
    <name type="scientific">Hydrogenimonas thermophila</name>
    <dbReference type="NCBI Taxonomy" id="223786"/>
    <lineage>
        <taxon>Bacteria</taxon>
        <taxon>Pseudomonadati</taxon>
        <taxon>Campylobacterota</taxon>
        <taxon>Epsilonproteobacteria</taxon>
        <taxon>Campylobacterales</taxon>
        <taxon>Hydrogenimonadaceae</taxon>
        <taxon>Hydrogenimonas</taxon>
    </lineage>
</organism>
<dbReference type="NCBIfam" id="TIGR00096">
    <property type="entry name" value="16S rRNA (cytidine(1402)-2'-O)-methyltransferase"/>
    <property type="match status" value="1"/>
</dbReference>
<evidence type="ECO:0000256" key="6">
    <source>
        <dbReference type="HAMAP-Rule" id="MF_01877"/>
    </source>
</evidence>
<dbReference type="InterPro" id="IPR000878">
    <property type="entry name" value="4pyrrol_Mease"/>
</dbReference>
<evidence type="ECO:0000256" key="1">
    <source>
        <dbReference type="ARBA" id="ARBA00022490"/>
    </source>
</evidence>
<dbReference type="Gene3D" id="3.40.1010.10">
    <property type="entry name" value="Cobalt-precorrin-4 Transmethylase, Domain 1"/>
    <property type="match status" value="1"/>
</dbReference>
<evidence type="ECO:0000313" key="8">
    <source>
        <dbReference type="EMBL" id="SFQ02673.1"/>
    </source>
</evidence>
<comment type="similarity">
    <text evidence="6">Belongs to the methyltransferase superfamily. RsmI family.</text>
</comment>
<dbReference type="EC" id="2.1.1.198" evidence="6"/>
<dbReference type="PROSITE" id="PS01296">
    <property type="entry name" value="RSMI"/>
    <property type="match status" value="1"/>
</dbReference>
<dbReference type="FunFam" id="3.40.1010.10:FF:000007">
    <property type="entry name" value="Ribosomal RNA small subunit methyltransferase I"/>
    <property type="match status" value="1"/>
</dbReference>
<proteinExistence type="inferred from homology"/>
<dbReference type="InterPro" id="IPR014777">
    <property type="entry name" value="4pyrrole_Mease_sub1"/>
</dbReference>
<dbReference type="RefSeq" id="WP_092914359.1">
    <property type="nucleotide sequence ID" value="NZ_FOXB01000089.1"/>
</dbReference>
<dbReference type="InterPro" id="IPR008189">
    <property type="entry name" value="rRNA_ssu_MeTfrase_I"/>
</dbReference>
<keyword evidence="9" id="KW-1185">Reference proteome</keyword>
<dbReference type="OrthoDB" id="9809084at2"/>
<sequence length="273" mass="30927">MLTLLPTPIGNIEDITLRALRVLEEADVILCEDTRITKKLLHLLSERYDLKHNIKKFISLHSHNEFETINSFDKNFFDQNVVYMSDAGMPCISDPGALLVQYCIENGIEYTVLPGPSAFTTAYAGSGFLDKEFLFFGFLPHKGKERQEKLQKVLNENYPVILYESPHRLEKLLDELAQNIPDRVIVAAKEITKKYEHYFKGTASQLKEQIIGALIKGEWVIIISPNKTNKQSSAITLKDIESLDIPPKQKAKLLAKVTGKSVKECYLKLSAKS</sequence>
<dbReference type="InterPro" id="IPR014776">
    <property type="entry name" value="4pyrrole_Mease_sub2"/>
</dbReference>
<comment type="catalytic activity">
    <reaction evidence="6">
        <text>cytidine(1402) in 16S rRNA + S-adenosyl-L-methionine = 2'-O-methylcytidine(1402) in 16S rRNA + S-adenosyl-L-homocysteine + H(+)</text>
        <dbReference type="Rhea" id="RHEA:42924"/>
        <dbReference type="Rhea" id="RHEA-COMP:10285"/>
        <dbReference type="Rhea" id="RHEA-COMP:10286"/>
        <dbReference type="ChEBI" id="CHEBI:15378"/>
        <dbReference type="ChEBI" id="CHEBI:57856"/>
        <dbReference type="ChEBI" id="CHEBI:59789"/>
        <dbReference type="ChEBI" id="CHEBI:74495"/>
        <dbReference type="ChEBI" id="CHEBI:82748"/>
        <dbReference type="EC" id="2.1.1.198"/>
    </reaction>
</comment>
<comment type="function">
    <text evidence="6">Catalyzes the 2'-O-methylation of the ribose of cytidine 1402 (C1402) in 16S rRNA.</text>
</comment>
<evidence type="ECO:0000256" key="3">
    <source>
        <dbReference type="ARBA" id="ARBA00022603"/>
    </source>
</evidence>
<feature type="domain" description="Tetrapyrrole methylase" evidence="7">
    <location>
        <begin position="1"/>
        <end position="206"/>
    </location>
</feature>
<dbReference type="FunFam" id="3.30.950.10:FF:000002">
    <property type="entry name" value="Ribosomal RNA small subunit methyltransferase I"/>
    <property type="match status" value="1"/>
</dbReference>
<keyword evidence="3 6" id="KW-0489">Methyltransferase</keyword>
<accession>A0A1I5V543</accession>
<dbReference type="GO" id="GO:0070677">
    <property type="term" value="F:rRNA (cytosine-2'-O-)-methyltransferase activity"/>
    <property type="evidence" value="ECO:0007669"/>
    <property type="project" value="UniProtKB-UniRule"/>
</dbReference>
<gene>
    <name evidence="6" type="primary">rsmI</name>
    <name evidence="8" type="ORF">SAMN05216234_1891</name>
</gene>
<dbReference type="STRING" id="223786.SAMN05216234_1891"/>
<evidence type="ECO:0000259" key="7">
    <source>
        <dbReference type="Pfam" id="PF00590"/>
    </source>
</evidence>
<keyword evidence="5 6" id="KW-0949">S-adenosyl-L-methionine</keyword>
<name>A0A1I5V543_9BACT</name>
<keyword evidence="2 6" id="KW-0698">rRNA processing</keyword>
<evidence type="ECO:0000256" key="2">
    <source>
        <dbReference type="ARBA" id="ARBA00022552"/>
    </source>
</evidence>